<keyword evidence="3" id="KW-1185">Reference proteome</keyword>
<proteinExistence type="predicted"/>
<gene>
    <name evidence="2" type="ORF">H4683_001371</name>
</gene>
<evidence type="ECO:0000313" key="3">
    <source>
        <dbReference type="Proteomes" id="UP000658225"/>
    </source>
</evidence>
<dbReference type="Pfam" id="PF09350">
    <property type="entry name" value="DJC28_CD"/>
    <property type="match status" value="1"/>
</dbReference>
<reference evidence="2" key="1">
    <citation type="submission" date="2020-10" db="EMBL/GenBank/DDBJ databases">
        <title>Genomic Encyclopedia of Type Strains, Phase IV (KMG-IV): sequencing the most valuable type-strain genomes for metagenomic binning, comparative biology and taxonomic classification.</title>
        <authorList>
            <person name="Goeker M."/>
        </authorList>
    </citation>
    <scope>NUCLEOTIDE SEQUENCE</scope>
    <source>
        <strain evidence="2">DSM 13886</strain>
    </source>
</reference>
<sequence length="129" mass="14892">MSDDKLNPPYNDLIGDILKKYTEQGGMDNLKGHGKPLPEEYFSGDTFQHFQRIAMDGGHKPHWLKLQHEVRDEIEAIAALYTVDPMHDLEQRISELNEKISEHNKCCPPPMLKGSVYLSNLETAMERWK</sequence>
<dbReference type="Proteomes" id="UP000658225">
    <property type="component" value="Unassembled WGS sequence"/>
</dbReference>
<dbReference type="InterPro" id="IPR018961">
    <property type="entry name" value="DnaJ_homolog_subfam-C_membr-28"/>
</dbReference>
<evidence type="ECO:0000259" key="1">
    <source>
        <dbReference type="Pfam" id="PF09350"/>
    </source>
</evidence>
<dbReference type="RefSeq" id="WP_338062410.1">
    <property type="nucleotide sequence ID" value="NZ_JADBEL010000005.1"/>
</dbReference>
<comment type="caution">
    <text evidence="2">The sequence shown here is derived from an EMBL/GenBank/DDBJ whole genome shotgun (WGS) entry which is preliminary data.</text>
</comment>
<organism evidence="2 3">
    <name type="scientific">Sporosarcina limicola</name>
    <dbReference type="NCBI Taxonomy" id="34101"/>
    <lineage>
        <taxon>Bacteria</taxon>
        <taxon>Bacillati</taxon>
        <taxon>Bacillota</taxon>
        <taxon>Bacilli</taxon>
        <taxon>Bacillales</taxon>
        <taxon>Caryophanaceae</taxon>
        <taxon>Sporosarcina</taxon>
    </lineage>
</organism>
<feature type="domain" description="DnaJ homologue subfamily C member 28 conserved" evidence="1">
    <location>
        <begin position="19"/>
        <end position="77"/>
    </location>
</feature>
<dbReference type="EMBL" id="JADBEL010000005">
    <property type="protein sequence ID" value="MBE1554296.1"/>
    <property type="molecule type" value="Genomic_DNA"/>
</dbReference>
<dbReference type="AlphaFoldDB" id="A0A927R2T6"/>
<protein>
    <recommendedName>
        <fullName evidence="1">DnaJ homologue subfamily C member 28 conserved domain-containing protein</fullName>
    </recommendedName>
</protein>
<accession>A0A927R2T6</accession>
<evidence type="ECO:0000313" key="2">
    <source>
        <dbReference type="EMBL" id="MBE1554296.1"/>
    </source>
</evidence>
<name>A0A927R2T6_9BACL</name>